<sequence>MRGPTEAENDSSGGPVHGDVFLVSGGPTSSTEGEMLSVNSENLDPFDQMSGPTEAENDSSGGRSGCGDLQRKQQLMLKKRRVLSALARLENCVEDAKRRRIIKRQKNKRDERRTFAKSMLRIFRQLSDQRFLEAKEKIEKVLNESLQEQYLSDEEK</sequence>
<organism evidence="4 5">
    <name type="scientific">Ceratina calcarata</name>
    <dbReference type="NCBI Taxonomy" id="156304"/>
    <lineage>
        <taxon>Eukaryota</taxon>
        <taxon>Metazoa</taxon>
        <taxon>Ecdysozoa</taxon>
        <taxon>Arthropoda</taxon>
        <taxon>Hexapoda</taxon>
        <taxon>Insecta</taxon>
        <taxon>Pterygota</taxon>
        <taxon>Neoptera</taxon>
        <taxon>Endopterygota</taxon>
        <taxon>Hymenoptera</taxon>
        <taxon>Apocrita</taxon>
        <taxon>Aculeata</taxon>
        <taxon>Apoidea</taxon>
        <taxon>Anthophila</taxon>
        <taxon>Apidae</taxon>
        <taxon>Ceratina</taxon>
        <taxon>Zadontomerus</taxon>
    </lineage>
</organism>
<gene>
    <name evidence="5" type="primary">LOC108629984</name>
</gene>
<dbReference type="Proteomes" id="UP000694925">
    <property type="component" value="Unplaced"/>
</dbReference>
<dbReference type="RefSeq" id="XP_026673530.1">
    <property type="nucleotide sequence ID" value="XM_026817729.1"/>
</dbReference>
<keyword evidence="1" id="KW-0539">Nucleus</keyword>
<comment type="subcellular location">
    <subcellularLocation>
        <location evidence="1">Nucleus</location>
    </subcellularLocation>
</comment>
<evidence type="ECO:0000313" key="5">
    <source>
        <dbReference type="RefSeq" id="XP_026673530.1"/>
    </source>
</evidence>
<protein>
    <submittedName>
        <fullName evidence="5">Uncharacterized protein LOC108629984</fullName>
    </submittedName>
</protein>
<feature type="domain" description="BESS" evidence="3">
    <location>
        <begin position="109"/>
        <end position="148"/>
    </location>
</feature>
<keyword evidence="4" id="KW-1185">Reference proteome</keyword>
<evidence type="ECO:0000259" key="3">
    <source>
        <dbReference type="PROSITE" id="PS51031"/>
    </source>
</evidence>
<dbReference type="GO" id="GO:0005634">
    <property type="term" value="C:nucleus"/>
    <property type="evidence" value="ECO:0007669"/>
    <property type="project" value="UniProtKB-SubCell"/>
</dbReference>
<evidence type="ECO:0000313" key="4">
    <source>
        <dbReference type="Proteomes" id="UP000694925"/>
    </source>
</evidence>
<evidence type="ECO:0000256" key="1">
    <source>
        <dbReference type="PROSITE-ProRule" id="PRU00371"/>
    </source>
</evidence>
<name>A0AAJ7S8N6_9HYME</name>
<proteinExistence type="predicted"/>
<dbReference type="GO" id="GO:0003677">
    <property type="term" value="F:DNA binding"/>
    <property type="evidence" value="ECO:0007669"/>
    <property type="project" value="InterPro"/>
</dbReference>
<dbReference type="GeneID" id="108629984"/>
<feature type="compositionally biased region" description="Polar residues" evidence="2">
    <location>
        <begin position="26"/>
        <end position="42"/>
    </location>
</feature>
<feature type="region of interest" description="Disordered" evidence="2">
    <location>
        <begin position="1"/>
        <end position="71"/>
    </location>
</feature>
<reference evidence="5" key="1">
    <citation type="submission" date="2025-08" db="UniProtKB">
        <authorList>
            <consortium name="RefSeq"/>
        </authorList>
    </citation>
    <scope>IDENTIFICATION</scope>
    <source>
        <tissue evidence="5">Whole body</tissue>
    </source>
</reference>
<dbReference type="KEGG" id="ccal:108629984"/>
<dbReference type="AlphaFoldDB" id="A0AAJ7S8N6"/>
<accession>A0AAJ7S8N6</accession>
<evidence type="ECO:0000256" key="2">
    <source>
        <dbReference type="SAM" id="MobiDB-lite"/>
    </source>
</evidence>
<dbReference type="InterPro" id="IPR004210">
    <property type="entry name" value="BESS_motif"/>
</dbReference>
<dbReference type="PROSITE" id="PS51031">
    <property type="entry name" value="BESS"/>
    <property type="match status" value="1"/>
</dbReference>